<dbReference type="Proteomes" id="UP000520814">
    <property type="component" value="Unassembled WGS sequence"/>
</dbReference>
<proteinExistence type="predicted"/>
<evidence type="ECO:0000256" key="2">
    <source>
        <dbReference type="ARBA" id="ARBA00023125"/>
    </source>
</evidence>
<dbReference type="PANTHER" id="PTHR40055:SF1">
    <property type="entry name" value="TRANSCRIPTIONAL REGULATOR YGIV-RELATED"/>
    <property type="match status" value="1"/>
</dbReference>
<comment type="caution">
    <text evidence="5">The sequence shown here is derived from an EMBL/GenBank/DDBJ whole genome shotgun (WGS) entry which is preliminary data.</text>
</comment>
<dbReference type="Pfam" id="PF12833">
    <property type="entry name" value="HTH_18"/>
    <property type="match status" value="1"/>
</dbReference>
<dbReference type="RefSeq" id="WP_184192103.1">
    <property type="nucleotide sequence ID" value="NZ_JACHGW010000001.1"/>
</dbReference>
<dbReference type="GO" id="GO:0003700">
    <property type="term" value="F:DNA-binding transcription factor activity"/>
    <property type="evidence" value="ECO:0007669"/>
    <property type="project" value="InterPro"/>
</dbReference>
<feature type="domain" description="HTH araC/xylS-type" evidence="4">
    <location>
        <begin position="11"/>
        <end position="109"/>
    </location>
</feature>
<keyword evidence="3" id="KW-0804">Transcription</keyword>
<keyword evidence="1" id="KW-0805">Transcription regulation</keyword>
<dbReference type="InterPro" id="IPR018062">
    <property type="entry name" value="HTH_AraC-typ_CS"/>
</dbReference>
<evidence type="ECO:0000259" key="4">
    <source>
        <dbReference type="PROSITE" id="PS01124"/>
    </source>
</evidence>
<dbReference type="EMBL" id="JACHGW010000001">
    <property type="protein sequence ID" value="MBB6048479.1"/>
    <property type="molecule type" value="Genomic_DNA"/>
</dbReference>
<protein>
    <submittedName>
        <fullName evidence="5">AraC family transcriptional regulator</fullName>
    </submittedName>
</protein>
<dbReference type="GO" id="GO:0043565">
    <property type="term" value="F:sequence-specific DNA binding"/>
    <property type="evidence" value="ECO:0007669"/>
    <property type="project" value="InterPro"/>
</dbReference>
<evidence type="ECO:0000256" key="3">
    <source>
        <dbReference type="ARBA" id="ARBA00023163"/>
    </source>
</evidence>
<dbReference type="SUPFAM" id="SSF55136">
    <property type="entry name" value="Probable bacterial effector-binding domain"/>
    <property type="match status" value="1"/>
</dbReference>
<dbReference type="InterPro" id="IPR050908">
    <property type="entry name" value="SmbC-like"/>
</dbReference>
<organism evidence="5 6">
    <name type="scientific">Armatimonas rosea</name>
    <dbReference type="NCBI Taxonomy" id="685828"/>
    <lineage>
        <taxon>Bacteria</taxon>
        <taxon>Bacillati</taxon>
        <taxon>Armatimonadota</taxon>
        <taxon>Armatimonadia</taxon>
        <taxon>Armatimonadales</taxon>
        <taxon>Armatimonadaceae</taxon>
        <taxon>Armatimonas</taxon>
    </lineage>
</organism>
<evidence type="ECO:0000256" key="1">
    <source>
        <dbReference type="ARBA" id="ARBA00023015"/>
    </source>
</evidence>
<dbReference type="InterPro" id="IPR011256">
    <property type="entry name" value="Reg_factor_effector_dom_sf"/>
</dbReference>
<dbReference type="InterPro" id="IPR018060">
    <property type="entry name" value="HTH_AraC"/>
</dbReference>
<reference evidence="5 6" key="1">
    <citation type="submission" date="2020-08" db="EMBL/GenBank/DDBJ databases">
        <title>Genomic Encyclopedia of Type Strains, Phase IV (KMG-IV): sequencing the most valuable type-strain genomes for metagenomic binning, comparative biology and taxonomic classification.</title>
        <authorList>
            <person name="Goeker M."/>
        </authorList>
    </citation>
    <scope>NUCLEOTIDE SEQUENCE [LARGE SCALE GENOMIC DNA]</scope>
    <source>
        <strain evidence="5 6">DSM 23562</strain>
    </source>
</reference>
<dbReference type="PRINTS" id="PR00032">
    <property type="entry name" value="HTHARAC"/>
</dbReference>
<accession>A0A7W9SMC6</accession>
<dbReference type="Gene3D" id="1.10.10.60">
    <property type="entry name" value="Homeodomain-like"/>
    <property type="match status" value="2"/>
</dbReference>
<name>A0A7W9SMC6_ARMRO</name>
<dbReference type="PANTHER" id="PTHR40055">
    <property type="entry name" value="TRANSCRIPTIONAL REGULATOR YGIV-RELATED"/>
    <property type="match status" value="1"/>
</dbReference>
<dbReference type="PROSITE" id="PS00041">
    <property type="entry name" value="HTH_ARAC_FAMILY_1"/>
    <property type="match status" value="1"/>
</dbReference>
<dbReference type="Pfam" id="PF06445">
    <property type="entry name" value="GyrI-like"/>
    <property type="match status" value="1"/>
</dbReference>
<keyword evidence="6" id="KW-1185">Reference proteome</keyword>
<dbReference type="Gene3D" id="3.20.80.10">
    <property type="entry name" value="Regulatory factor, effector binding domain"/>
    <property type="match status" value="1"/>
</dbReference>
<evidence type="ECO:0000313" key="6">
    <source>
        <dbReference type="Proteomes" id="UP000520814"/>
    </source>
</evidence>
<sequence length="295" mass="31969">MRTATEHFYREAIQRAINAAFQAPNTSPATLAEAAGFSAFHFSRMFAGMVGESPGEFLRRLRLERAAQALQTGQRVTETAFEAGYESLEAFSRAFRAAFGCAPSEFTASCLGTCLPTPTSLHWSAPGVVPVFVPRTKGTFMDVTIQETAPAWRVVALRHTGPYNQIGPVFGQLMGWMQAHGVTPAGPALAISHDDPETTPAAELRSDACVIVADDFTTDDPTVQVLDLPGGRYAVTTHLGAYSGLGATWSQLMGEWFPTSGHTIAFTRPCFELYVNDCNTVPVEEVRTELYVPIL</sequence>
<dbReference type="InterPro" id="IPR010499">
    <property type="entry name" value="AraC_E-bd"/>
</dbReference>
<dbReference type="InterPro" id="IPR029442">
    <property type="entry name" value="GyrI-like"/>
</dbReference>
<dbReference type="InterPro" id="IPR020449">
    <property type="entry name" value="Tscrpt_reg_AraC-type_HTH"/>
</dbReference>
<dbReference type="SMART" id="SM00342">
    <property type="entry name" value="HTH_ARAC"/>
    <property type="match status" value="1"/>
</dbReference>
<dbReference type="SUPFAM" id="SSF46689">
    <property type="entry name" value="Homeodomain-like"/>
    <property type="match status" value="2"/>
</dbReference>
<evidence type="ECO:0000313" key="5">
    <source>
        <dbReference type="EMBL" id="MBB6048479.1"/>
    </source>
</evidence>
<dbReference type="SMART" id="SM00871">
    <property type="entry name" value="AraC_E_bind"/>
    <property type="match status" value="1"/>
</dbReference>
<dbReference type="PROSITE" id="PS01124">
    <property type="entry name" value="HTH_ARAC_FAMILY_2"/>
    <property type="match status" value="1"/>
</dbReference>
<dbReference type="InterPro" id="IPR009057">
    <property type="entry name" value="Homeodomain-like_sf"/>
</dbReference>
<keyword evidence="2" id="KW-0238">DNA-binding</keyword>
<dbReference type="AlphaFoldDB" id="A0A7W9SMC6"/>
<gene>
    <name evidence="5" type="ORF">HNQ39_000241</name>
</gene>